<accession>A0A0J6UXM6</accession>
<evidence type="ECO:0000256" key="9">
    <source>
        <dbReference type="ARBA" id="ARBA00023159"/>
    </source>
</evidence>
<dbReference type="InterPro" id="IPR004026">
    <property type="entry name" value="Ada_DNA_repair_Zn-bd"/>
</dbReference>
<dbReference type="GO" id="GO:0032259">
    <property type="term" value="P:methylation"/>
    <property type="evidence" value="ECO:0007669"/>
    <property type="project" value="UniProtKB-KW"/>
</dbReference>
<feature type="domain" description="HTH araC/xylS-type" evidence="13">
    <location>
        <begin position="94"/>
        <end position="195"/>
    </location>
</feature>
<evidence type="ECO:0000256" key="2">
    <source>
        <dbReference type="ARBA" id="ARBA00022603"/>
    </source>
</evidence>
<evidence type="ECO:0000256" key="11">
    <source>
        <dbReference type="ARBA" id="ARBA00023204"/>
    </source>
</evidence>
<gene>
    <name evidence="14" type="ORF">VP06_20115</name>
</gene>
<keyword evidence="2" id="KW-0489">Methyltransferase</keyword>
<dbReference type="InterPro" id="IPR018062">
    <property type="entry name" value="HTH_AraC-typ_CS"/>
</dbReference>
<keyword evidence="3" id="KW-0808">Transferase</keyword>
<evidence type="ECO:0000256" key="8">
    <source>
        <dbReference type="ARBA" id="ARBA00023125"/>
    </source>
</evidence>
<dbReference type="PROSITE" id="PS00041">
    <property type="entry name" value="HTH_ARAC_FAMILY_1"/>
    <property type="match status" value="1"/>
</dbReference>
<dbReference type="PATRIC" id="fig|270351.6.peg.1723"/>
<dbReference type="GO" id="GO:0006281">
    <property type="term" value="P:DNA repair"/>
    <property type="evidence" value="ECO:0007669"/>
    <property type="project" value="UniProtKB-KW"/>
</dbReference>
<dbReference type="GO" id="GO:0043565">
    <property type="term" value="F:sequence-specific DNA binding"/>
    <property type="evidence" value="ECO:0007669"/>
    <property type="project" value="InterPro"/>
</dbReference>
<keyword evidence="7" id="KW-0805">Transcription regulation</keyword>
<keyword evidence="9" id="KW-0010">Activator</keyword>
<dbReference type="RefSeq" id="WP_048465556.1">
    <property type="nucleotide sequence ID" value="NZ_LABX01000158.1"/>
</dbReference>
<keyword evidence="4" id="KW-0479">Metal-binding</keyword>
<keyword evidence="10" id="KW-0804">Transcription</keyword>
<dbReference type="EMBL" id="LABX01000158">
    <property type="protein sequence ID" value="KMO31071.1"/>
    <property type="molecule type" value="Genomic_DNA"/>
</dbReference>
<dbReference type="SMART" id="SM00342">
    <property type="entry name" value="HTH_ARAC"/>
    <property type="match status" value="1"/>
</dbReference>
<dbReference type="Gene3D" id="1.10.10.60">
    <property type="entry name" value="Homeodomain-like"/>
    <property type="match status" value="2"/>
</dbReference>
<protein>
    <submittedName>
        <fullName evidence="14">Transcriptional regulator</fullName>
    </submittedName>
</protein>
<dbReference type="Gene3D" id="3.40.10.10">
    <property type="entry name" value="DNA Methylphosphotriester Repair Domain"/>
    <property type="match status" value="1"/>
</dbReference>
<evidence type="ECO:0000256" key="12">
    <source>
        <dbReference type="SAM" id="MobiDB-lite"/>
    </source>
</evidence>
<evidence type="ECO:0000313" key="14">
    <source>
        <dbReference type="EMBL" id="KMO31071.1"/>
    </source>
</evidence>
<evidence type="ECO:0000256" key="4">
    <source>
        <dbReference type="ARBA" id="ARBA00022723"/>
    </source>
</evidence>
<dbReference type="PROSITE" id="PS01124">
    <property type="entry name" value="HTH_ARAC_FAMILY_2"/>
    <property type="match status" value="1"/>
</dbReference>
<keyword evidence="8" id="KW-0238">DNA-binding</keyword>
<dbReference type="Pfam" id="PF12833">
    <property type="entry name" value="HTH_18"/>
    <property type="match status" value="1"/>
</dbReference>
<evidence type="ECO:0000256" key="3">
    <source>
        <dbReference type="ARBA" id="ARBA00022679"/>
    </source>
</evidence>
<proteinExistence type="predicted"/>
<evidence type="ECO:0000256" key="6">
    <source>
        <dbReference type="ARBA" id="ARBA00022833"/>
    </source>
</evidence>
<dbReference type="PANTHER" id="PTHR46796">
    <property type="entry name" value="HTH-TYPE TRANSCRIPTIONAL ACTIVATOR RHAS-RELATED"/>
    <property type="match status" value="1"/>
</dbReference>
<evidence type="ECO:0000313" key="15">
    <source>
        <dbReference type="Proteomes" id="UP000035929"/>
    </source>
</evidence>
<dbReference type="GO" id="GO:0008168">
    <property type="term" value="F:methyltransferase activity"/>
    <property type="evidence" value="ECO:0007669"/>
    <property type="project" value="UniProtKB-KW"/>
</dbReference>
<comment type="cofactor">
    <cofactor evidence="1">
        <name>Zn(2+)</name>
        <dbReference type="ChEBI" id="CHEBI:29105"/>
    </cofactor>
</comment>
<reference evidence="14 15" key="1">
    <citation type="submission" date="2015-03" db="EMBL/GenBank/DDBJ databases">
        <title>Genome sequencing of Methylobacterium aquaticum DSM16371 type strain.</title>
        <authorList>
            <person name="Chaudhry V."/>
            <person name="Patil P.B."/>
        </authorList>
    </citation>
    <scope>NUCLEOTIDE SEQUENCE [LARGE SCALE GENOMIC DNA]</scope>
    <source>
        <strain evidence="14 15">DSM 16371</strain>
    </source>
</reference>
<evidence type="ECO:0000256" key="10">
    <source>
        <dbReference type="ARBA" id="ARBA00023163"/>
    </source>
</evidence>
<dbReference type="Pfam" id="PF02805">
    <property type="entry name" value="Ada_Zn_binding"/>
    <property type="match status" value="1"/>
</dbReference>
<sequence length="212" mass="23130">MDTIESTADREAAGWEAAWARRDPAFDGRFFVGVRTTGIYCRCICPVRQPLRRNIEFLPSAAAAERAGYRPCLRCRPETAPLSAAWKGTVTTVERAMRLIVEEGALDGEGASVEGLANRLGIGARHLSRLFDRHVGARPTQVARTARVQRAKRLLSETDLPLTVVAMQAGFGSLRRFHAVFAEVYGRPPSQIRRRSHPPSVATPGGIAADPG</sequence>
<keyword evidence="5" id="KW-0227">DNA damage</keyword>
<evidence type="ECO:0000259" key="13">
    <source>
        <dbReference type="PROSITE" id="PS01124"/>
    </source>
</evidence>
<keyword evidence="6" id="KW-0862">Zinc</keyword>
<keyword evidence="11" id="KW-0234">DNA repair</keyword>
<dbReference type="GO" id="GO:0003700">
    <property type="term" value="F:DNA-binding transcription factor activity"/>
    <property type="evidence" value="ECO:0007669"/>
    <property type="project" value="InterPro"/>
</dbReference>
<dbReference type="OrthoDB" id="9802228at2"/>
<dbReference type="PANTHER" id="PTHR46796:SF6">
    <property type="entry name" value="ARAC SUBFAMILY"/>
    <property type="match status" value="1"/>
</dbReference>
<comment type="caution">
    <text evidence="14">The sequence shown here is derived from an EMBL/GenBank/DDBJ whole genome shotgun (WGS) entry which is preliminary data.</text>
</comment>
<dbReference type="InterPro" id="IPR050204">
    <property type="entry name" value="AraC_XylS_family_regulators"/>
</dbReference>
<organism evidence="14 15">
    <name type="scientific">Methylobacterium aquaticum</name>
    <dbReference type="NCBI Taxonomy" id="270351"/>
    <lineage>
        <taxon>Bacteria</taxon>
        <taxon>Pseudomonadati</taxon>
        <taxon>Pseudomonadota</taxon>
        <taxon>Alphaproteobacteria</taxon>
        <taxon>Hyphomicrobiales</taxon>
        <taxon>Methylobacteriaceae</taxon>
        <taxon>Methylobacterium</taxon>
    </lineage>
</organism>
<dbReference type="Proteomes" id="UP000035929">
    <property type="component" value="Unassembled WGS sequence"/>
</dbReference>
<dbReference type="GO" id="GO:0008270">
    <property type="term" value="F:zinc ion binding"/>
    <property type="evidence" value="ECO:0007669"/>
    <property type="project" value="InterPro"/>
</dbReference>
<dbReference type="AlphaFoldDB" id="A0A0J6UXM6"/>
<dbReference type="SUPFAM" id="SSF46689">
    <property type="entry name" value="Homeodomain-like"/>
    <property type="match status" value="1"/>
</dbReference>
<name>A0A0J6UXM6_9HYPH</name>
<dbReference type="InterPro" id="IPR009057">
    <property type="entry name" value="Homeodomain-like_sf"/>
</dbReference>
<feature type="region of interest" description="Disordered" evidence="12">
    <location>
        <begin position="190"/>
        <end position="212"/>
    </location>
</feature>
<dbReference type="InterPro" id="IPR018060">
    <property type="entry name" value="HTH_AraC"/>
</dbReference>
<dbReference type="SUPFAM" id="SSF57884">
    <property type="entry name" value="Ada DNA repair protein, N-terminal domain (N-Ada 10)"/>
    <property type="match status" value="1"/>
</dbReference>
<evidence type="ECO:0000256" key="7">
    <source>
        <dbReference type="ARBA" id="ARBA00023015"/>
    </source>
</evidence>
<evidence type="ECO:0000256" key="5">
    <source>
        <dbReference type="ARBA" id="ARBA00022763"/>
    </source>
</evidence>
<evidence type="ECO:0000256" key="1">
    <source>
        <dbReference type="ARBA" id="ARBA00001947"/>
    </source>
</evidence>
<dbReference type="InterPro" id="IPR035451">
    <property type="entry name" value="Ada-like_dom_sf"/>
</dbReference>